<dbReference type="STRING" id="67386.AQI95_42080"/>
<dbReference type="InterPro" id="IPR043504">
    <property type="entry name" value="Peptidase_S1_PA_chymotrypsin"/>
</dbReference>
<dbReference type="InterPro" id="IPR050966">
    <property type="entry name" value="Glutamyl_endopeptidase"/>
</dbReference>
<dbReference type="PANTHER" id="PTHR15462:SF8">
    <property type="entry name" value="SERINE PROTEASE"/>
    <property type="match status" value="1"/>
</dbReference>
<dbReference type="InterPro" id="IPR018114">
    <property type="entry name" value="TRYPSIN_HIS"/>
</dbReference>
<feature type="chain" id="PRO_5038595321" description="Peptidase S1 domain-containing protein" evidence="3">
    <location>
        <begin position="22"/>
        <end position="291"/>
    </location>
</feature>
<gene>
    <name evidence="5" type="ORF">AQI95_42080</name>
</gene>
<dbReference type="AlphaFoldDB" id="A0A101NQ78"/>
<organism evidence="5 6">
    <name type="scientific">Streptomyces yokosukanensis</name>
    <dbReference type="NCBI Taxonomy" id="67386"/>
    <lineage>
        <taxon>Bacteria</taxon>
        <taxon>Bacillati</taxon>
        <taxon>Actinomycetota</taxon>
        <taxon>Actinomycetes</taxon>
        <taxon>Kitasatosporales</taxon>
        <taxon>Streptomycetaceae</taxon>
        <taxon>Streptomyces</taxon>
    </lineage>
</organism>
<dbReference type="Gene3D" id="2.40.10.10">
    <property type="entry name" value="Trypsin-like serine proteases"/>
    <property type="match status" value="2"/>
</dbReference>
<dbReference type="RefSeq" id="WP_067136532.1">
    <property type="nucleotide sequence ID" value="NZ_JBFACD010000033.1"/>
</dbReference>
<keyword evidence="1 3" id="KW-0732">Signal</keyword>
<evidence type="ECO:0000313" key="6">
    <source>
        <dbReference type="Proteomes" id="UP000053127"/>
    </source>
</evidence>
<evidence type="ECO:0000313" key="5">
    <source>
        <dbReference type="EMBL" id="KUM97204.1"/>
    </source>
</evidence>
<dbReference type="EMBL" id="LMWN01000085">
    <property type="protein sequence ID" value="KUM97204.1"/>
    <property type="molecule type" value="Genomic_DNA"/>
</dbReference>
<feature type="signal peptide" evidence="3">
    <location>
        <begin position="1"/>
        <end position="21"/>
    </location>
</feature>
<name>A0A101NQ78_9ACTN</name>
<dbReference type="GO" id="GO:0004252">
    <property type="term" value="F:serine-type endopeptidase activity"/>
    <property type="evidence" value="ECO:0007669"/>
    <property type="project" value="InterPro"/>
</dbReference>
<keyword evidence="6" id="KW-1185">Reference proteome</keyword>
<dbReference type="SUPFAM" id="SSF50494">
    <property type="entry name" value="Trypsin-like serine proteases"/>
    <property type="match status" value="1"/>
</dbReference>
<feature type="region of interest" description="Disordered" evidence="2">
    <location>
        <begin position="33"/>
        <end position="79"/>
    </location>
</feature>
<proteinExistence type="predicted"/>
<feature type="compositionally biased region" description="Low complexity" evidence="2">
    <location>
        <begin position="49"/>
        <end position="62"/>
    </location>
</feature>
<sequence length="291" mass="31495">MRSLAWKSILPLTLIMIGATAVVGDAAEKTHTAGSSWRSGFGKSGTPGQASQDQGQDQDFSSRTLAKDGNAYTPRRTQENARIGAVFEKDDQGAHFCTASVVQSPGRNMLITAAHCAFDADSGQPVNDLVFAPDYRNGDEPTGLWKVSKVVVDDRWAKSQDEDLDVAFLVLDQKDGKDIQDVLGGNTLGTDRGFDNKVKITGYPTSRDTPISCQNRTTKFSDTQLRIQCTDLEDGTSGSPWLTDYDPKSHSGTVIGVLGGHEGGGDQDDVSYAAYFDDDIAKLYRRAQDED</sequence>
<dbReference type="InterPro" id="IPR001254">
    <property type="entry name" value="Trypsin_dom"/>
</dbReference>
<accession>A0A101NQ78</accession>
<dbReference type="OrthoDB" id="3507155at2"/>
<evidence type="ECO:0000256" key="3">
    <source>
        <dbReference type="SAM" id="SignalP"/>
    </source>
</evidence>
<dbReference type="Pfam" id="PF00089">
    <property type="entry name" value="Trypsin"/>
    <property type="match status" value="1"/>
</dbReference>
<comment type="caution">
    <text evidence="5">The sequence shown here is derived from an EMBL/GenBank/DDBJ whole genome shotgun (WGS) entry which is preliminary data.</text>
</comment>
<dbReference type="GO" id="GO:0006508">
    <property type="term" value="P:proteolysis"/>
    <property type="evidence" value="ECO:0007669"/>
    <property type="project" value="InterPro"/>
</dbReference>
<evidence type="ECO:0000256" key="1">
    <source>
        <dbReference type="ARBA" id="ARBA00022729"/>
    </source>
</evidence>
<dbReference type="Proteomes" id="UP000053127">
    <property type="component" value="Unassembled WGS sequence"/>
</dbReference>
<feature type="domain" description="Peptidase S1" evidence="4">
    <location>
        <begin position="92"/>
        <end position="263"/>
    </location>
</feature>
<dbReference type="PROSITE" id="PS00134">
    <property type="entry name" value="TRYPSIN_HIS"/>
    <property type="match status" value="1"/>
</dbReference>
<dbReference type="PANTHER" id="PTHR15462">
    <property type="entry name" value="SERINE PROTEASE"/>
    <property type="match status" value="1"/>
</dbReference>
<reference evidence="5 6" key="1">
    <citation type="submission" date="2015-10" db="EMBL/GenBank/DDBJ databases">
        <title>Draft genome sequence of Streptomyces yokosukanensis DSM 40224, type strain for the species Streptomyces yokosukanensis.</title>
        <authorList>
            <person name="Ruckert C."/>
            <person name="Winkler A."/>
            <person name="Kalinowski J."/>
            <person name="Kampfer P."/>
            <person name="Glaeser S."/>
        </authorList>
    </citation>
    <scope>NUCLEOTIDE SEQUENCE [LARGE SCALE GENOMIC DNA]</scope>
    <source>
        <strain evidence="5 6">DSM 40224</strain>
    </source>
</reference>
<evidence type="ECO:0000259" key="4">
    <source>
        <dbReference type="Pfam" id="PF00089"/>
    </source>
</evidence>
<evidence type="ECO:0000256" key="2">
    <source>
        <dbReference type="SAM" id="MobiDB-lite"/>
    </source>
</evidence>
<dbReference type="InterPro" id="IPR009003">
    <property type="entry name" value="Peptidase_S1_PA"/>
</dbReference>
<protein>
    <recommendedName>
        <fullName evidence="4">Peptidase S1 domain-containing protein</fullName>
    </recommendedName>
</protein>